<dbReference type="InterPro" id="IPR050834">
    <property type="entry name" value="Glycosyltransf_2"/>
</dbReference>
<sequence length="311" mass="35236">MKTILSIIICTHNPRSEYLDKVLTSLKSQTLPQSQWELILIDNSSEKILASEIDLSWHSFSRHVREEKLGLTNARLRAFQEANADILVFVDDDNILDRNYLKNTIEILERNPNLGAIGGKSLPEFEIQPESWFSALGVPLGLRDLGHEVKVAYWDQETSRNYPAFAPIGAGLVIRKPAAQIYAQRIANNNVRLALGRTGKQLTSGEDNDIVLTLLDAGYGVGYFPELELIHLIPARRLTQKYLARLNRASSRSWVQVLDVHGIRLWKKIPRWTVFLRQIKAFFCYQPWTSPAAYIGWQGACGKLEGQADLL</sequence>
<proteinExistence type="predicted"/>
<accession>K9XVM9</accession>
<dbReference type="STRING" id="111780.Sta7437_2610"/>
<evidence type="ECO:0000313" key="2">
    <source>
        <dbReference type="EMBL" id="AFZ36141.1"/>
    </source>
</evidence>
<evidence type="ECO:0000259" key="1">
    <source>
        <dbReference type="Pfam" id="PF00535"/>
    </source>
</evidence>
<evidence type="ECO:0000313" key="3">
    <source>
        <dbReference type="Proteomes" id="UP000010473"/>
    </source>
</evidence>
<dbReference type="GO" id="GO:0016740">
    <property type="term" value="F:transferase activity"/>
    <property type="evidence" value="ECO:0007669"/>
    <property type="project" value="UniProtKB-KW"/>
</dbReference>
<dbReference type="AlphaFoldDB" id="K9XVM9"/>
<dbReference type="Gene3D" id="3.90.550.10">
    <property type="entry name" value="Spore Coat Polysaccharide Biosynthesis Protein SpsA, Chain A"/>
    <property type="match status" value="1"/>
</dbReference>
<dbReference type="Proteomes" id="UP000010473">
    <property type="component" value="Chromosome"/>
</dbReference>
<gene>
    <name evidence="2" type="ordered locus">Sta7437_2610</name>
</gene>
<dbReference type="SUPFAM" id="SSF53448">
    <property type="entry name" value="Nucleotide-diphospho-sugar transferases"/>
    <property type="match status" value="1"/>
</dbReference>
<dbReference type="CDD" id="cd00761">
    <property type="entry name" value="Glyco_tranf_GTA_type"/>
    <property type="match status" value="1"/>
</dbReference>
<name>K9XVM9_STAC7</name>
<dbReference type="eggNOG" id="COG1216">
    <property type="taxonomic scope" value="Bacteria"/>
</dbReference>
<dbReference type="InterPro" id="IPR029044">
    <property type="entry name" value="Nucleotide-diphossugar_trans"/>
</dbReference>
<dbReference type="PANTHER" id="PTHR43685">
    <property type="entry name" value="GLYCOSYLTRANSFERASE"/>
    <property type="match status" value="1"/>
</dbReference>
<dbReference type="HOGENOM" id="CLU_025996_19_4_3"/>
<keyword evidence="2" id="KW-0808">Transferase</keyword>
<dbReference type="OrthoDB" id="443282at2"/>
<dbReference type="Pfam" id="PF00535">
    <property type="entry name" value="Glycos_transf_2"/>
    <property type="match status" value="1"/>
</dbReference>
<dbReference type="RefSeq" id="WP_015193809.1">
    <property type="nucleotide sequence ID" value="NC_019748.1"/>
</dbReference>
<dbReference type="InterPro" id="IPR001173">
    <property type="entry name" value="Glyco_trans_2-like"/>
</dbReference>
<keyword evidence="3" id="KW-1185">Reference proteome</keyword>
<dbReference type="PANTHER" id="PTHR43685:SF2">
    <property type="entry name" value="GLYCOSYLTRANSFERASE 2-LIKE DOMAIN-CONTAINING PROTEIN"/>
    <property type="match status" value="1"/>
</dbReference>
<dbReference type="EMBL" id="CP003653">
    <property type="protein sequence ID" value="AFZ36141.1"/>
    <property type="molecule type" value="Genomic_DNA"/>
</dbReference>
<organism evidence="2 3">
    <name type="scientific">Stanieria cyanosphaera (strain ATCC 29371 / PCC 7437)</name>
    <dbReference type="NCBI Taxonomy" id="111780"/>
    <lineage>
        <taxon>Bacteria</taxon>
        <taxon>Bacillati</taxon>
        <taxon>Cyanobacteriota</taxon>
        <taxon>Cyanophyceae</taxon>
        <taxon>Pleurocapsales</taxon>
        <taxon>Dermocarpellaceae</taxon>
        <taxon>Stanieria</taxon>
    </lineage>
</organism>
<protein>
    <submittedName>
        <fullName evidence="2">Glycosyl transferase family 2</fullName>
    </submittedName>
</protein>
<feature type="domain" description="Glycosyltransferase 2-like" evidence="1">
    <location>
        <begin position="6"/>
        <end position="120"/>
    </location>
</feature>
<dbReference type="KEGG" id="scs:Sta7437_2610"/>
<reference evidence="3" key="1">
    <citation type="journal article" date="2013" name="Proc. Natl. Acad. Sci. U.S.A.">
        <title>Improving the coverage of the cyanobacterial phylum using diversity-driven genome sequencing.</title>
        <authorList>
            <person name="Shih P.M."/>
            <person name="Wu D."/>
            <person name="Latifi A."/>
            <person name="Axen S.D."/>
            <person name="Fewer D.P."/>
            <person name="Talla E."/>
            <person name="Calteau A."/>
            <person name="Cai F."/>
            <person name="Tandeau de Marsac N."/>
            <person name="Rippka R."/>
            <person name="Herdman M."/>
            <person name="Sivonen K."/>
            <person name="Coursin T."/>
            <person name="Laurent T."/>
            <person name="Goodwin L."/>
            <person name="Nolan M."/>
            <person name="Davenport K.W."/>
            <person name="Han C.S."/>
            <person name="Rubin E.M."/>
            <person name="Eisen J.A."/>
            <person name="Woyke T."/>
            <person name="Gugger M."/>
            <person name="Kerfeld C.A."/>
        </authorList>
    </citation>
    <scope>NUCLEOTIDE SEQUENCE [LARGE SCALE GENOMIC DNA]</scope>
    <source>
        <strain evidence="3">ATCC 29371 / PCC 7437</strain>
    </source>
</reference>